<reference evidence="2" key="2">
    <citation type="submission" date="2021-04" db="EMBL/GenBank/DDBJ databases">
        <authorList>
            <person name="Gilroy R."/>
        </authorList>
    </citation>
    <scope>NUCLEOTIDE SEQUENCE</scope>
    <source>
        <strain evidence="2">Gambia16-930</strain>
    </source>
</reference>
<reference evidence="2" key="1">
    <citation type="journal article" date="2021" name="PeerJ">
        <title>Extensive microbial diversity within the chicken gut microbiome revealed by metagenomics and culture.</title>
        <authorList>
            <person name="Gilroy R."/>
            <person name="Ravi A."/>
            <person name="Getino M."/>
            <person name="Pursley I."/>
            <person name="Horton D.L."/>
            <person name="Alikhan N.F."/>
            <person name="Baker D."/>
            <person name="Gharbi K."/>
            <person name="Hall N."/>
            <person name="Watson M."/>
            <person name="Adriaenssens E.M."/>
            <person name="Foster-Nyarko E."/>
            <person name="Jarju S."/>
            <person name="Secka A."/>
            <person name="Antonio M."/>
            <person name="Oren A."/>
            <person name="Chaudhuri R.R."/>
            <person name="La Ragione R."/>
            <person name="Hildebrand F."/>
            <person name="Pallen M.J."/>
        </authorList>
    </citation>
    <scope>NUCLEOTIDE SEQUENCE</scope>
    <source>
        <strain evidence="2">Gambia16-930</strain>
    </source>
</reference>
<dbReference type="AlphaFoldDB" id="A0A9D1RGQ6"/>
<evidence type="ECO:0000313" key="2">
    <source>
        <dbReference type="EMBL" id="HIW87798.1"/>
    </source>
</evidence>
<feature type="chain" id="PRO_5038503418" evidence="1">
    <location>
        <begin position="25"/>
        <end position="442"/>
    </location>
</feature>
<proteinExistence type="predicted"/>
<sequence>MKINVYHFRMVKGFLLLLLPFLFASCIDEDETLGLDLVNGEDLVNVNVYNPSGIMNASFFKEDSLETANYRYNVVGEYFDNEFGLVSSDIYTQLNLSTSSVDFSSYAIDSVLLNLAYIGGFTGDTLVKSKEMDVYVYEVSEEIDSTKKYGFCSVATNSEPIFNGTKEIKYESDNDSIDPHLSIKLSDAFVNKIKTFNGTNDDFCRLFKGIKIQFKKKNATGGMIAYVDMSTSLSGIAVYYRQNDKNQKYLINFPANGNRFMHYGYDFSSSHISDLNISDTLSGNNEIYLGSMGISMAKINIDELLFRQKWQENVNGGLSFNNTAINSAILEIPVSSSNKYSLNTSTRILCYRKYVSNGNTNLVLIHDAQLSDAFYGGFYDNKSNSFKMNIGMHLANLLNGNIEDADIYLVLDSRRSTATRIILNGPLHPVKPASIKITYSKQ</sequence>
<dbReference type="InterPro" id="IPR025366">
    <property type="entry name" value="DUF4270"/>
</dbReference>
<feature type="signal peptide" evidence="1">
    <location>
        <begin position="1"/>
        <end position="24"/>
    </location>
</feature>
<evidence type="ECO:0000256" key="1">
    <source>
        <dbReference type="SAM" id="SignalP"/>
    </source>
</evidence>
<evidence type="ECO:0000313" key="3">
    <source>
        <dbReference type="Proteomes" id="UP000824267"/>
    </source>
</evidence>
<dbReference type="Pfam" id="PF14092">
    <property type="entry name" value="DUF4270"/>
    <property type="match status" value="1"/>
</dbReference>
<dbReference type="EMBL" id="DXGG01000188">
    <property type="protein sequence ID" value="HIW87798.1"/>
    <property type="molecule type" value="Genomic_DNA"/>
</dbReference>
<dbReference type="PROSITE" id="PS51257">
    <property type="entry name" value="PROKAR_LIPOPROTEIN"/>
    <property type="match status" value="1"/>
</dbReference>
<comment type="caution">
    <text evidence="2">The sequence shown here is derived from an EMBL/GenBank/DDBJ whole genome shotgun (WGS) entry which is preliminary data.</text>
</comment>
<keyword evidence="1" id="KW-0732">Signal</keyword>
<protein>
    <submittedName>
        <fullName evidence="2">DUF4270 domain-containing protein</fullName>
    </submittedName>
</protein>
<gene>
    <name evidence="2" type="ORF">IAC47_05950</name>
</gene>
<dbReference type="Proteomes" id="UP000824267">
    <property type="component" value="Unassembled WGS sequence"/>
</dbReference>
<accession>A0A9D1RGQ6</accession>
<organism evidence="2 3">
    <name type="scientific">Candidatus Onthomorpha intestinigallinarum</name>
    <dbReference type="NCBI Taxonomy" id="2840880"/>
    <lineage>
        <taxon>Bacteria</taxon>
        <taxon>Pseudomonadati</taxon>
        <taxon>Bacteroidota</taxon>
        <taxon>Bacteroidia</taxon>
        <taxon>Bacteroidales</taxon>
        <taxon>Candidatus Onthomorpha</taxon>
    </lineage>
</organism>
<name>A0A9D1RGQ6_9BACT</name>